<dbReference type="EMBL" id="JBFSOO010000002">
    <property type="protein sequence ID" value="MEZ6852481.1"/>
    <property type="molecule type" value="Genomic_DNA"/>
</dbReference>
<dbReference type="RefSeq" id="WP_371149935.1">
    <property type="nucleotide sequence ID" value="NZ_CP192219.1"/>
</dbReference>
<evidence type="ECO:0000313" key="1">
    <source>
        <dbReference type="EMBL" id="MEZ6852481.1"/>
    </source>
</evidence>
<gene>
    <name evidence="1" type="ORF">AB2Z07_02890</name>
</gene>
<name>A0ABV4JPM3_9BACT</name>
<evidence type="ECO:0000313" key="2">
    <source>
        <dbReference type="Proteomes" id="UP001568358"/>
    </source>
</evidence>
<proteinExistence type="predicted"/>
<reference evidence="1 2" key="1">
    <citation type="submission" date="2024-07" db="EMBL/GenBank/DDBJ databases">
        <title>Active virus-host system and metabolic interactions in a Lokiarchaeon culture.</title>
        <authorList>
            <person name="Ponce Toledo R.I."/>
            <person name="Rodrigues Oliveira T."/>
            <person name="Schleper C."/>
        </authorList>
    </citation>
    <scope>NUCLEOTIDE SEQUENCE [LARGE SCALE GENOMIC DNA]</scope>
    <source>
        <strain evidence="1 2">B35</strain>
    </source>
</reference>
<protein>
    <submittedName>
        <fullName evidence="1">Uncharacterized protein</fullName>
    </submittedName>
</protein>
<accession>A0ABV4JPM3</accession>
<comment type="caution">
    <text evidence="1">The sequence shown here is derived from an EMBL/GenBank/DDBJ whole genome shotgun (WGS) entry which is preliminary data.</text>
</comment>
<sequence length="52" mass="6010">MEALVLSQSWVSRYLSFLKKNRMGCQQTKREVGYCSLAEPDDLTQARIMTIL</sequence>
<keyword evidence="2" id="KW-1185">Reference proteome</keyword>
<organism evidence="1 2">
    <name type="scientific">Halodesulfovibrio aestuarii</name>
    <dbReference type="NCBI Taxonomy" id="126333"/>
    <lineage>
        <taxon>Bacteria</taxon>
        <taxon>Pseudomonadati</taxon>
        <taxon>Thermodesulfobacteriota</taxon>
        <taxon>Desulfovibrionia</taxon>
        <taxon>Desulfovibrionales</taxon>
        <taxon>Desulfovibrionaceae</taxon>
        <taxon>Halodesulfovibrio</taxon>
    </lineage>
</organism>
<dbReference type="Proteomes" id="UP001568358">
    <property type="component" value="Unassembled WGS sequence"/>
</dbReference>